<accession>G5A6E9</accession>
<evidence type="ECO:0000313" key="2">
    <source>
        <dbReference type="Proteomes" id="UP000002640"/>
    </source>
</evidence>
<keyword evidence="2" id="KW-1185">Reference proteome</keyword>
<dbReference type="RefSeq" id="XP_009535537.1">
    <property type="nucleotide sequence ID" value="XM_009537242.1"/>
</dbReference>
<dbReference type="GeneID" id="20652831"/>
<dbReference type="EMBL" id="JH159160">
    <property type="protein sequence ID" value="EGZ08904.1"/>
    <property type="molecule type" value="Genomic_DNA"/>
</dbReference>
<dbReference type="AlphaFoldDB" id="G5A6E9"/>
<reference evidence="1 2" key="1">
    <citation type="journal article" date="2006" name="Science">
        <title>Phytophthora genome sequences uncover evolutionary origins and mechanisms of pathogenesis.</title>
        <authorList>
            <person name="Tyler B.M."/>
            <person name="Tripathy S."/>
            <person name="Zhang X."/>
            <person name="Dehal P."/>
            <person name="Jiang R.H."/>
            <person name="Aerts A."/>
            <person name="Arredondo F.D."/>
            <person name="Baxter L."/>
            <person name="Bensasson D."/>
            <person name="Beynon J.L."/>
            <person name="Chapman J."/>
            <person name="Damasceno C.M."/>
            <person name="Dorrance A.E."/>
            <person name="Dou D."/>
            <person name="Dickerman A.W."/>
            <person name="Dubchak I.L."/>
            <person name="Garbelotto M."/>
            <person name="Gijzen M."/>
            <person name="Gordon S.G."/>
            <person name="Govers F."/>
            <person name="Grunwald N.J."/>
            <person name="Huang W."/>
            <person name="Ivors K.L."/>
            <person name="Jones R.W."/>
            <person name="Kamoun S."/>
            <person name="Krampis K."/>
            <person name="Lamour K.H."/>
            <person name="Lee M.K."/>
            <person name="McDonald W.H."/>
            <person name="Medina M."/>
            <person name="Meijer H.J."/>
            <person name="Nordberg E.K."/>
            <person name="Maclean D.J."/>
            <person name="Ospina-Giraldo M.D."/>
            <person name="Morris P.F."/>
            <person name="Phuntumart V."/>
            <person name="Putnam N.H."/>
            <person name="Rash S."/>
            <person name="Rose J.K."/>
            <person name="Sakihama Y."/>
            <person name="Salamov A.A."/>
            <person name="Savidor A."/>
            <person name="Scheuring C.F."/>
            <person name="Smith B.M."/>
            <person name="Sobral B.W."/>
            <person name="Terry A."/>
            <person name="Torto-Alalibo T.A."/>
            <person name="Win J."/>
            <person name="Xu Z."/>
            <person name="Zhang H."/>
            <person name="Grigoriev I.V."/>
            <person name="Rokhsar D.S."/>
            <person name="Boore J.L."/>
        </authorList>
    </citation>
    <scope>NUCLEOTIDE SEQUENCE [LARGE SCALE GENOMIC DNA]</scope>
    <source>
        <strain evidence="1 2">P6497</strain>
    </source>
</reference>
<dbReference type="OMA" id="RLVICIM"/>
<dbReference type="InParanoid" id="G5A6E9"/>
<dbReference type="Proteomes" id="UP000002640">
    <property type="component" value="Unassembled WGS sequence"/>
</dbReference>
<proteinExistence type="predicted"/>
<protein>
    <submittedName>
        <fullName evidence="1">Uncharacterized protein</fullName>
    </submittedName>
</protein>
<dbReference type="KEGG" id="psoj:PHYSODRAFT_447411"/>
<feature type="non-terminal residue" evidence="1">
    <location>
        <position position="116"/>
    </location>
</feature>
<name>G5A6E9_PHYSP</name>
<gene>
    <name evidence="1" type="ORF">PHYSODRAFT_447411</name>
</gene>
<sequence>MDQVFHESGLDNSVDDSIRKAYIKTRMGSEGQEELYAELLDVNILPFDSERVSSAMWYAAKRQYSKNSYHSYQGVEGRDDTIAVKYRSKSQRRGVEAWLDVIMVMRCYAEKDRLAI</sequence>
<organism evidence="1 2">
    <name type="scientific">Phytophthora sojae (strain P6497)</name>
    <name type="common">Soybean stem and root rot agent</name>
    <name type="synonym">Phytophthora megasperma f. sp. glycines</name>
    <dbReference type="NCBI Taxonomy" id="1094619"/>
    <lineage>
        <taxon>Eukaryota</taxon>
        <taxon>Sar</taxon>
        <taxon>Stramenopiles</taxon>
        <taxon>Oomycota</taxon>
        <taxon>Peronosporomycetes</taxon>
        <taxon>Peronosporales</taxon>
        <taxon>Peronosporaceae</taxon>
        <taxon>Phytophthora</taxon>
    </lineage>
</organism>
<evidence type="ECO:0000313" key="1">
    <source>
        <dbReference type="EMBL" id="EGZ08904.1"/>
    </source>
</evidence>